<evidence type="ECO:0000256" key="6">
    <source>
        <dbReference type="ARBA" id="ARBA00022989"/>
    </source>
</evidence>
<comment type="similarity">
    <text evidence="2">Belongs to the binding-protein-dependent transport system permease family. CysTW subfamily.</text>
</comment>
<name>A0ABS8KVX0_9HYPH</name>
<evidence type="ECO:0000256" key="5">
    <source>
        <dbReference type="ARBA" id="ARBA00022692"/>
    </source>
</evidence>
<feature type="transmembrane region" description="Helical" evidence="8">
    <location>
        <begin position="84"/>
        <end position="113"/>
    </location>
</feature>
<feature type="transmembrane region" description="Helical" evidence="8">
    <location>
        <begin position="166"/>
        <end position="183"/>
    </location>
</feature>
<evidence type="ECO:0000256" key="7">
    <source>
        <dbReference type="ARBA" id="ARBA00023136"/>
    </source>
</evidence>
<keyword evidence="7 8" id="KW-0472">Membrane</keyword>
<evidence type="ECO:0000259" key="9">
    <source>
        <dbReference type="PROSITE" id="PS50928"/>
    </source>
</evidence>
<evidence type="ECO:0000256" key="1">
    <source>
        <dbReference type="ARBA" id="ARBA00004651"/>
    </source>
</evidence>
<dbReference type="InterPro" id="IPR035906">
    <property type="entry name" value="MetI-like_sf"/>
</dbReference>
<comment type="caution">
    <text evidence="10">The sequence shown here is derived from an EMBL/GenBank/DDBJ whole genome shotgun (WGS) entry which is preliminary data.</text>
</comment>
<sequence length="271" mass="29849">MTGRGFLPALPALILLFVFFLFPVVRMLGFSLEGGTLDWYAKALGEQLYLRVFWNTFEIALLVTFFCLLLGYPLGFLMATTTPFWATVGFIFVLLPLWTSVLVRTYAWMVLLGRNGVFNRTLMEAGITTDPIPMLHNFTGVLIGMVHVLLPYMVLPIYGAVRKVDPAIPAAAAGLGASSFAIFRRIYLPLTLNGIFAGSVLVFVLSLGFFITPALLGGGRVMMIAVLIEQQVREALNWPFAAALSAVLLVFTFAVYAMAQRFTRSEAEAAR</sequence>
<keyword evidence="6 8" id="KW-1133">Transmembrane helix</keyword>
<feature type="transmembrane region" description="Helical" evidence="8">
    <location>
        <begin position="236"/>
        <end position="259"/>
    </location>
</feature>
<keyword evidence="3" id="KW-0813">Transport</keyword>
<dbReference type="RefSeq" id="WP_230551409.1">
    <property type="nucleotide sequence ID" value="NZ_JAJISD010000006.1"/>
</dbReference>
<organism evidence="10 11">
    <name type="scientific">Reyranella aquatilis</name>
    <dbReference type="NCBI Taxonomy" id="2035356"/>
    <lineage>
        <taxon>Bacteria</taxon>
        <taxon>Pseudomonadati</taxon>
        <taxon>Pseudomonadota</taxon>
        <taxon>Alphaproteobacteria</taxon>
        <taxon>Hyphomicrobiales</taxon>
        <taxon>Reyranellaceae</taxon>
        <taxon>Reyranella</taxon>
    </lineage>
</organism>
<evidence type="ECO:0000313" key="10">
    <source>
        <dbReference type="EMBL" id="MCC8430238.1"/>
    </source>
</evidence>
<evidence type="ECO:0000256" key="8">
    <source>
        <dbReference type="SAM" id="Phobius"/>
    </source>
</evidence>
<dbReference type="EMBL" id="JAJISD010000006">
    <property type="protein sequence ID" value="MCC8430238.1"/>
    <property type="molecule type" value="Genomic_DNA"/>
</dbReference>
<dbReference type="CDD" id="cd06261">
    <property type="entry name" value="TM_PBP2"/>
    <property type="match status" value="1"/>
</dbReference>
<keyword evidence="5 8" id="KW-0812">Transmembrane</keyword>
<evidence type="ECO:0000256" key="3">
    <source>
        <dbReference type="ARBA" id="ARBA00022448"/>
    </source>
</evidence>
<feature type="domain" description="ABC transmembrane type-1" evidence="9">
    <location>
        <begin position="53"/>
        <end position="259"/>
    </location>
</feature>
<dbReference type="SUPFAM" id="SSF161098">
    <property type="entry name" value="MetI-like"/>
    <property type="match status" value="1"/>
</dbReference>
<feature type="transmembrane region" description="Helical" evidence="8">
    <location>
        <begin position="48"/>
        <end position="72"/>
    </location>
</feature>
<keyword evidence="11" id="KW-1185">Reference proteome</keyword>
<evidence type="ECO:0000256" key="2">
    <source>
        <dbReference type="ARBA" id="ARBA00007069"/>
    </source>
</evidence>
<dbReference type="Gene3D" id="1.10.3720.10">
    <property type="entry name" value="MetI-like"/>
    <property type="match status" value="1"/>
</dbReference>
<feature type="transmembrane region" description="Helical" evidence="8">
    <location>
        <begin position="6"/>
        <end position="28"/>
    </location>
</feature>
<dbReference type="PANTHER" id="PTHR42929:SF5">
    <property type="entry name" value="ABC TRANSPORTER PERMEASE PROTEIN"/>
    <property type="match status" value="1"/>
</dbReference>
<evidence type="ECO:0000313" key="11">
    <source>
        <dbReference type="Proteomes" id="UP001198862"/>
    </source>
</evidence>
<gene>
    <name evidence="10" type="ORF">LJ725_14780</name>
</gene>
<dbReference type="PANTHER" id="PTHR42929">
    <property type="entry name" value="INNER MEMBRANE ABC TRANSPORTER PERMEASE PROTEIN YDCU-RELATED-RELATED"/>
    <property type="match status" value="1"/>
</dbReference>
<feature type="transmembrane region" description="Helical" evidence="8">
    <location>
        <begin position="195"/>
        <end position="216"/>
    </location>
</feature>
<protein>
    <submittedName>
        <fullName evidence="10">ABC transporter permease</fullName>
    </submittedName>
</protein>
<reference evidence="10 11" key="1">
    <citation type="submission" date="2021-11" db="EMBL/GenBank/DDBJ databases">
        <authorList>
            <person name="Lee D.-H."/>
            <person name="Kim S.-B."/>
        </authorList>
    </citation>
    <scope>NUCLEOTIDE SEQUENCE [LARGE SCALE GENOMIC DNA]</scope>
    <source>
        <strain evidence="10 11">KCTC 52223</strain>
    </source>
</reference>
<accession>A0ABS8KVX0</accession>
<dbReference type="PROSITE" id="PS50928">
    <property type="entry name" value="ABC_TM1"/>
    <property type="match status" value="1"/>
</dbReference>
<dbReference type="InterPro" id="IPR000515">
    <property type="entry name" value="MetI-like"/>
</dbReference>
<comment type="subcellular location">
    <subcellularLocation>
        <location evidence="1">Cell membrane</location>
        <topology evidence="1">Multi-pass membrane protein</topology>
    </subcellularLocation>
</comment>
<keyword evidence="4" id="KW-1003">Cell membrane</keyword>
<evidence type="ECO:0000256" key="4">
    <source>
        <dbReference type="ARBA" id="ARBA00022475"/>
    </source>
</evidence>
<proteinExistence type="inferred from homology"/>
<feature type="transmembrane region" description="Helical" evidence="8">
    <location>
        <begin position="134"/>
        <end position="154"/>
    </location>
</feature>
<dbReference type="Proteomes" id="UP001198862">
    <property type="component" value="Unassembled WGS sequence"/>
</dbReference>